<keyword evidence="2 7" id="KW-0349">Heme</keyword>
<dbReference type="InterPro" id="IPR036396">
    <property type="entry name" value="Cyt_P450_sf"/>
</dbReference>
<dbReference type="EMBL" id="JBBPBN010000004">
    <property type="protein sequence ID" value="KAK9039688.1"/>
    <property type="molecule type" value="Genomic_DNA"/>
</dbReference>
<keyword evidence="3 7" id="KW-0479">Metal-binding</keyword>
<sequence length="73" mass="7989">MDFQGQTFELIPFGVGRRSCPGVSLALRMSHFILGSFLHSFGVAIPSELEDIDMTESPAMMNLKATHLDISSC</sequence>
<keyword evidence="6 7" id="KW-0503">Monooxygenase</keyword>
<evidence type="ECO:0000256" key="6">
    <source>
        <dbReference type="ARBA" id="ARBA00023033"/>
    </source>
</evidence>
<evidence type="ECO:0000313" key="9">
    <source>
        <dbReference type="Proteomes" id="UP001396334"/>
    </source>
</evidence>
<name>A0ABR2TQE3_9ROSI</name>
<keyword evidence="5 7" id="KW-0408">Iron</keyword>
<protein>
    <recommendedName>
        <fullName evidence="10">Cytochrome P450</fullName>
    </recommendedName>
</protein>
<reference evidence="8 9" key="1">
    <citation type="journal article" date="2024" name="G3 (Bethesda)">
        <title>Genome assembly of Hibiscus sabdariffa L. provides insights into metabolisms of medicinal natural products.</title>
        <authorList>
            <person name="Kim T."/>
        </authorList>
    </citation>
    <scope>NUCLEOTIDE SEQUENCE [LARGE SCALE GENOMIC DNA]</scope>
    <source>
        <strain evidence="8">TK-2024</strain>
        <tissue evidence="8">Old leaves</tissue>
    </source>
</reference>
<organism evidence="8 9">
    <name type="scientific">Hibiscus sabdariffa</name>
    <name type="common">roselle</name>
    <dbReference type="NCBI Taxonomy" id="183260"/>
    <lineage>
        <taxon>Eukaryota</taxon>
        <taxon>Viridiplantae</taxon>
        <taxon>Streptophyta</taxon>
        <taxon>Embryophyta</taxon>
        <taxon>Tracheophyta</taxon>
        <taxon>Spermatophyta</taxon>
        <taxon>Magnoliopsida</taxon>
        <taxon>eudicotyledons</taxon>
        <taxon>Gunneridae</taxon>
        <taxon>Pentapetalae</taxon>
        <taxon>rosids</taxon>
        <taxon>malvids</taxon>
        <taxon>Malvales</taxon>
        <taxon>Malvaceae</taxon>
        <taxon>Malvoideae</taxon>
        <taxon>Hibiscus</taxon>
    </lineage>
</organism>
<dbReference type="Pfam" id="PF00067">
    <property type="entry name" value="p450"/>
    <property type="match status" value="1"/>
</dbReference>
<keyword evidence="9" id="KW-1185">Reference proteome</keyword>
<evidence type="ECO:0008006" key="10">
    <source>
        <dbReference type="Google" id="ProtNLM"/>
    </source>
</evidence>
<comment type="similarity">
    <text evidence="1 7">Belongs to the cytochrome P450 family.</text>
</comment>
<dbReference type="Proteomes" id="UP001396334">
    <property type="component" value="Unassembled WGS sequence"/>
</dbReference>
<keyword evidence="4 7" id="KW-0560">Oxidoreductase</keyword>
<proteinExistence type="inferred from homology"/>
<accession>A0ABR2TQE3</accession>
<evidence type="ECO:0000256" key="2">
    <source>
        <dbReference type="ARBA" id="ARBA00022617"/>
    </source>
</evidence>
<dbReference type="InterPro" id="IPR050651">
    <property type="entry name" value="Plant_Cytochrome_P450_Monoox"/>
</dbReference>
<evidence type="ECO:0000256" key="1">
    <source>
        <dbReference type="ARBA" id="ARBA00010617"/>
    </source>
</evidence>
<evidence type="ECO:0000256" key="4">
    <source>
        <dbReference type="ARBA" id="ARBA00023002"/>
    </source>
</evidence>
<evidence type="ECO:0000313" key="8">
    <source>
        <dbReference type="EMBL" id="KAK9039688.1"/>
    </source>
</evidence>
<dbReference type="PROSITE" id="PS00086">
    <property type="entry name" value="CYTOCHROME_P450"/>
    <property type="match status" value="1"/>
</dbReference>
<dbReference type="PANTHER" id="PTHR47947:SF29">
    <property type="entry name" value="CYTOCHROME P450 CYP82D47-LIKE"/>
    <property type="match status" value="1"/>
</dbReference>
<evidence type="ECO:0000256" key="5">
    <source>
        <dbReference type="ARBA" id="ARBA00023004"/>
    </source>
</evidence>
<dbReference type="SUPFAM" id="SSF48264">
    <property type="entry name" value="Cytochrome P450"/>
    <property type="match status" value="1"/>
</dbReference>
<dbReference type="Gene3D" id="1.10.630.10">
    <property type="entry name" value="Cytochrome P450"/>
    <property type="match status" value="1"/>
</dbReference>
<evidence type="ECO:0000256" key="3">
    <source>
        <dbReference type="ARBA" id="ARBA00022723"/>
    </source>
</evidence>
<gene>
    <name evidence="8" type="ORF">V6N11_014882</name>
</gene>
<dbReference type="PANTHER" id="PTHR47947">
    <property type="entry name" value="CYTOCHROME P450 82C3-RELATED"/>
    <property type="match status" value="1"/>
</dbReference>
<evidence type="ECO:0000256" key="7">
    <source>
        <dbReference type="RuleBase" id="RU000461"/>
    </source>
</evidence>
<dbReference type="InterPro" id="IPR001128">
    <property type="entry name" value="Cyt_P450"/>
</dbReference>
<dbReference type="InterPro" id="IPR017972">
    <property type="entry name" value="Cyt_P450_CS"/>
</dbReference>
<comment type="caution">
    <text evidence="8">The sequence shown here is derived from an EMBL/GenBank/DDBJ whole genome shotgun (WGS) entry which is preliminary data.</text>
</comment>